<comment type="caution">
    <text evidence="1">The sequence shown here is derived from an EMBL/GenBank/DDBJ whole genome shotgun (WGS) entry which is preliminary data.</text>
</comment>
<dbReference type="Proteomes" id="UP001596241">
    <property type="component" value="Unassembled WGS sequence"/>
</dbReference>
<evidence type="ECO:0000313" key="1">
    <source>
        <dbReference type="EMBL" id="MFC5897320.1"/>
    </source>
</evidence>
<reference evidence="2" key="1">
    <citation type="journal article" date="2019" name="Int. J. Syst. Evol. Microbiol.">
        <title>The Global Catalogue of Microorganisms (GCM) 10K type strain sequencing project: providing services to taxonomists for standard genome sequencing and annotation.</title>
        <authorList>
            <consortium name="The Broad Institute Genomics Platform"/>
            <consortium name="The Broad Institute Genome Sequencing Center for Infectious Disease"/>
            <person name="Wu L."/>
            <person name="Ma J."/>
        </authorList>
    </citation>
    <scope>NUCLEOTIDE SEQUENCE [LARGE SCALE GENOMIC DNA]</scope>
    <source>
        <strain evidence="2">CGMCC 1.15809</strain>
    </source>
</reference>
<sequence>MSIVPADTVLRAGWALSSREKGHKVGYGYRPQFFAEVWRPGEPSLVVPIATKGNHGNASASAVQLASASVHAEAVHIGE</sequence>
<accession>A0ABW1FTP5</accession>
<dbReference type="EMBL" id="JBHSPW010000021">
    <property type="protein sequence ID" value="MFC5897320.1"/>
    <property type="molecule type" value="Genomic_DNA"/>
</dbReference>
<gene>
    <name evidence="1" type="ORF">ACFP3M_31405</name>
</gene>
<dbReference type="RefSeq" id="WP_345085257.1">
    <property type="nucleotide sequence ID" value="NZ_BAAAWG010000009.1"/>
</dbReference>
<name>A0ABW1FTP5_9ACTN</name>
<protein>
    <submittedName>
        <fullName evidence="1">Uncharacterized protein</fullName>
    </submittedName>
</protein>
<evidence type="ECO:0000313" key="2">
    <source>
        <dbReference type="Proteomes" id="UP001596241"/>
    </source>
</evidence>
<proteinExistence type="predicted"/>
<keyword evidence="2" id="KW-1185">Reference proteome</keyword>
<organism evidence="1 2">
    <name type="scientific">Streptomyces ramulosus</name>
    <dbReference type="NCBI Taxonomy" id="47762"/>
    <lineage>
        <taxon>Bacteria</taxon>
        <taxon>Bacillati</taxon>
        <taxon>Actinomycetota</taxon>
        <taxon>Actinomycetes</taxon>
        <taxon>Kitasatosporales</taxon>
        <taxon>Streptomycetaceae</taxon>
        <taxon>Streptomyces</taxon>
    </lineage>
</organism>